<organism evidence="3 4">
    <name type="scientific">Alkaliphilus peptidifermentans DSM 18978</name>
    <dbReference type="NCBI Taxonomy" id="1120976"/>
    <lineage>
        <taxon>Bacteria</taxon>
        <taxon>Bacillati</taxon>
        <taxon>Bacillota</taxon>
        <taxon>Clostridia</taxon>
        <taxon>Peptostreptococcales</taxon>
        <taxon>Natronincolaceae</taxon>
        <taxon>Alkaliphilus</taxon>
    </lineage>
</organism>
<dbReference type="AlphaFoldDB" id="A0A1G5I1E6"/>
<dbReference type="EMBL" id="FMUS01000013">
    <property type="protein sequence ID" value="SCY69926.1"/>
    <property type="molecule type" value="Genomic_DNA"/>
</dbReference>
<dbReference type="InterPro" id="IPR048068">
    <property type="entry name" value="LarA-like"/>
</dbReference>
<proteinExistence type="predicted"/>
<dbReference type="Gene3D" id="3.40.50.11440">
    <property type="match status" value="1"/>
</dbReference>
<dbReference type="InterPro" id="IPR047926">
    <property type="entry name" value="Ni_dep_LarA"/>
</dbReference>
<protein>
    <submittedName>
        <fullName evidence="3">Nickel-dependent lactate racemase</fullName>
    </submittedName>
</protein>
<dbReference type="PANTHER" id="PTHR33171:SF17">
    <property type="entry name" value="LARA-LIKE N-TERMINAL DOMAIN-CONTAINING PROTEIN"/>
    <property type="match status" value="1"/>
</dbReference>
<dbReference type="InterPro" id="IPR043166">
    <property type="entry name" value="LarA-like_C"/>
</dbReference>
<gene>
    <name evidence="3" type="ORF">SAMN03080606_02207</name>
</gene>
<dbReference type="PANTHER" id="PTHR33171">
    <property type="entry name" value="LAR_N DOMAIN-CONTAINING PROTEIN"/>
    <property type="match status" value="1"/>
</dbReference>
<dbReference type="Pfam" id="PF09861">
    <property type="entry name" value="Lar_N"/>
    <property type="match status" value="1"/>
</dbReference>
<dbReference type="GO" id="GO:0050043">
    <property type="term" value="F:lactate racemase activity"/>
    <property type="evidence" value="ECO:0007669"/>
    <property type="project" value="InterPro"/>
</dbReference>
<dbReference type="STRING" id="1120976.SAMN03080606_02207"/>
<dbReference type="NCBIfam" id="NF033504">
    <property type="entry name" value="Ni_dep_LarA"/>
    <property type="match status" value="1"/>
</dbReference>
<accession>A0A1G5I1E6</accession>
<evidence type="ECO:0000259" key="2">
    <source>
        <dbReference type="Pfam" id="PF21113"/>
    </source>
</evidence>
<dbReference type="RefSeq" id="WP_176758968.1">
    <property type="nucleotide sequence ID" value="NZ_FMUS01000013.1"/>
</dbReference>
<dbReference type="InterPro" id="IPR018657">
    <property type="entry name" value="LarA-like_N"/>
</dbReference>
<feature type="domain" description="Lactate racemase C-terminal" evidence="2">
    <location>
        <begin position="282"/>
        <end position="419"/>
    </location>
</feature>
<keyword evidence="4" id="KW-1185">Reference proteome</keyword>
<dbReference type="Proteomes" id="UP000198636">
    <property type="component" value="Unassembled WGS sequence"/>
</dbReference>
<dbReference type="Gene3D" id="3.90.226.30">
    <property type="match status" value="1"/>
</dbReference>
<dbReference type="InterPro" id="IPR048520">
    <property type="entry name" value="LarA_C"/>
</dbReference>
<dbReference type="Pfam" id="PF21113">
    <property type="entry name" value="LarA_C"/>
    <property type="match status" value="1"/>
</dbReference>
<feature type="domain" description="LarA-like N-terminal" evidence="1">
    <location>
        <begin position="8"/>
        <end position="208"/>
    </location>
</feature>
<reference evidence="3 4" key="1">
    <citation type="submission" date="2016-10" db="EMBL/GenBank/DDBJ databases">
        <authorList>
            <person name="de Groot N.N."/>
        </authorList>
    </citation>
    <scope>NUCLEOTIDE SEQUENCE [LARGE SCALE GENOMIC DNA]</scope>
    <source>
        <strain evidence="3 4">DSM 18978</strain>
    </source>
</reference>
<evidence type="ECO:0000313" key="3">
    <source>
        <dbReference type="EMBL" id="SCY69926.1"/>
    </source>
</evidence>
<name>A0A1G5I1E6_9FIRM</name>
<evidence type="ECO:0000259" key="1">
    <source>
        <dbReference type="Pfam" id="PF09861"/>
    </source>
</evidence>
<sequence length="427" mass="47375">MTIYKFKYGKTELQAAIDEGAIIDNLIPKNSVPIPDIQKEVLKVIENPIGAPPLKEIITSGERVVIIVSDITRLWIKTNKFLKYIVNYLNSIGVSDDDVNILIALGSHRPSSEVEKESIVGTEVYNRIKVYDHDCFSPEELSYLGNSSFNTPIYINKKIIEADRVILTGGIVFHLFAGFGGGAKSIVPGVAGLETIQYNHRLTFNEGHGTGLNLDACSNKVYGNPMREDITDICRKINPDFLINSVLDTDGNFLKFVAGDFEKAWLEGCEVIRNIYGISIENKADIIIASAGGYPKDINLYQTIKTMDNCLYGGKDNSVIILMSECSEGLGAAEFLQWFKYKTLEEMERALKKNFTVPGYAAYKAAYTGVYRKLILISSLPKEEVQQLGFIPVNSLEDALELAYQLSPVDPKITLMPYGGNTLPILK</sequence>
<evidence type="ECO:0000313" key="4">
    <source>
        <dbReference type="Proteomes" id="UP000198636"/>
    </source>
</evidence>